<keyword evidence="1" id="KW-1015">Disulfide bond</keyword>
<proteinExistence type="predicted"/>
<keyword evidence="4" id="KW-1185">Reference proteome</keyword>
<evidence type="ECO:0000313" key="3">
    <source>
        <dbReference type="EMBL" id="KAK5649863.1"/>
    </source>
</evidence>
<feature type="domain" description="Peptidase S1" evidence="2">
    <location>
        <begin position="71"/>
        <end position="118"/>
    </location>
</feature>
<dbReference type="PANTHER" id="PTHR24250:SF50">
    <property type="entry name" value="PEPTIDASE S1 DOMAIN-CONTAINING PROTEIN"/>
    <property type="match status" value="1"/>
</dbReference>
<accession>A0AAN7VU30</accession>
<dbReference type="InterPro" id="IPR009003">
    <property type="entry name" value="Peptidase_S1_PA"/>
</dbReference>
<gene>
    <name evidence="3" type="ORF">RI129_000892</name>
</gene>
<dbReference type="Pfam" id="PF00089">
    <property type="entry name" value="Trypsin"/>
    <property type="match status" value="2"/>
</dbReference>
<dbReference type="EMBL" id="JAVRBK010000001">
    <property type="protein sequence ID" value="KAK5649863.1"/>
    <property type="molecule type" value="Genomic_DNA"/>
</dbReference>
<organism evidence="3 4">
    <name type="scientific">Pyrocoelia pectoralis</name>
    <dbReference type="NCBI Taxonomy" id="417401"/>
    <lineage>
        <taxon>Eukaryota</taxon>
        <taxon>Metazoa</taxon>
        <taxon>Ecdysozoa</taxon>
        <taxon>Arthropoda</taxon>
        <taxon>Hexapoda</taxon>
        <taxon>Insecta</taxon>
        <taxon>Pterygota</taxon>
        <taxon>Neoptera</taxon>
        <taxon>Endopterygota</taxon>
        <taxon>Coleoptera</taxon>
        <taxon>Polyphaga</taxon>
        <taxon>Elateriformia</taxon>
        <taxon>Elateroidea</taxon>
        <taxon>Lampyridae</taxon>
        <taxon>Lampyrinae</taxon>
        <taxon>Pyrocoelia</taxon>
    </lineage>
</organism>
<reference evidence="3 4" key="1">
    <citation type="journal article" date="2024" name="Insects">
        <title>An Improved Chromosome-Level Genome Assembly of the Firefly Pyrocoelia pectoralis.</title>
        <authorList>
            <person name="Fu X."/>
            <person name="Meyer-Rochow V.B."/>
            <person name="Ballantyne L."/>
            <person name="Zhu X."/>
        </authorList>
    </citation>
    <scope>NUCLEOTIDE SEQUENCE [LARGE SCALE GENOMIC DNA]</scope>
    <source>
        <strain evidence="3">XCY_ONT2</strain>
    </source>
</reference>
<protein>
    <recommendedName>
        <fullName evidence="2">Peptidase S1 domain-containing protein</fullName>
    </recommendedName>
</protein>
<evidence type="ECO:0000313" key="4">
    <source>
        <dbReference type="Proteomes" id="UP001329430"/>
    </source>
</evidence>
<comment type="caution">
    <text evidence="3">The sequence shown here is derived from an EMBL/GenBank/DDBJ whole genome shotgun (WGS) entry which is preliminary data.</text>
</comment>
<dbReference type="AlphaFoldDB" id="A0AAN7VU30"/>
<dbReference type="PANTHER" id="PTHR24250">
    <property type="entry name" value="CHYMOTRYPSIN-RELATED"/>
    <property type="match status" value="1"/>
</dbReference>
<dbReference type="InterPro" id="IPR001254">
    <property type="entry name" value="Trypsin_dom"/>
</dbReference>
<sequence length="126" mass="14449">MLRFHTLFNFLNRYIMTFDLRIFNGYEAKIGQFPWQVFLAIHFTSGYGDVCGGSLIRSQWVLTAAHSDSCFQGDSGNPLVMQENGIWKQFGVTSGALYEGCKLGTSVYTRLSHYSNWILKKIQLYK</sequence>
<dbReference type="InterPro" id="IPR043504">
    <property type="entry name" value="Peptidase_S1_PA_chymotrypsin"/>
</dbReference>
<dbReference type="GO" id="GO:0004252">
    <property type="term" value="F:serine-type endopeptidase activity"/>
    <property type="evidence" value="ECO:0007669"/>
    <property type="project" value="InterPro"/>
</dbReference>
<dbReference type="SUPFAM" id="SSF50494">
    <property type="entry name" value="Trypsin-like serine proteases"/>
    <property type="match status" value="2"/>
</dbReference>
<evidence type="ECO:0000259" key="2">
    <source>
        <dbReference type="Pfam" id="PF00089"/>
    </source>
</evidence>
<name>A0AAN7VU30_9COLE</name>
<dbReference type="Gene3D" id="2.40.10.10">
    <property type="entry name" value="Trypsin-like serine proteases"/>
    <property type="match status" value="2"/>
</dbReference>
<dbReference type="GO" id="GO:0006508">
    <property type="term" value="P:proteolysis"/>
    <property type="evidence" value="ECO:0007669"/>
    <property type="project" value="InterPro"/>
</dbReference>
<evidence type="ECO:0000256" key="1">
    <source>
        <dbReference type="ARBA" id="ARBA00023157"/>
    </source>
</evidence>
<feature type="domain" description="Peptidase S1" evidence="2">
    <location>
        <begin position="22"/>
        <end position="66"/>
    </location>
</feature>
<dbReference type="Proteomes" id="UP001329430">
    <property type="component" value="Chromosome 1"/>
</dbReference>